<dbReference type="EC" id="7.1.1.2" evidence="4 18"/>
<dbReference type="PRINTS" id="PR01436">
    <property type="entry name" value="NADHDHGNASE2"/>
</dbReference>
<evidence type="ECO:0000256" key="16">
    <source>
        <dbReference type="ARBA" id="ARBA00023136"/>
    </source>
</evidence>
<dbReference type="PANTHER" id="PTHR46552:SF1">
    <property type="entry name" value="NADH-UBIQUINONE OXIDOREDUCTASE CHAIN 2"/>
    <property type="match status" value="1"/>
</dbReference>
<dbReference type="InterPro" id="IPR003917">
    <property type="entry name" value="NADH_UbQ_OxRdtase_chain2"/>
</dbReference>
<evidence type="ECO:0000256" key="12">
    <source>
        <dbReference type="ARBA" id="ARBA00022989"/>
    </source>
</evidence>
<comment type="similarity">
    <text evidence="3 18">Belongs to the complex I subunit 2 family.</text>
</comment>
<feature type="transmembrane region" description="Helical" evidence="18">
    <location>
        <begin position="300"/>
        <end position="322"/>
    </location>
</feature>
<dbReference type="GO" id="GO:0005743">
    <property type="term" value="C:mitochondrial inner membrane"/>
    <property type="evidence" value="ECO:0007669"/>
    <property type="project" value="UniProtKB-SubCell"/>
</dbReference>
<geneLocation type="mitochondrion" evidence="20"/>
<evidence type="ECO:0000256" key="7">
    <source>
        <dbReference type="ARBA" id="ARBA00022660"/>
    </source>
</evidence>
<dbReference type="GO" id="GO:0006120">
    <property type="term" value="P:mitochondrial electron transport, NADH to ubiquinone"/>
    <property type="evidence" value="ECO:0007669"/>
    <property type="project" value="InterPro"/>
</dbReference>
<keyword evidence="8 18" id="KW-0812">Transmembrane</keyword>
<dbReference type="InterPro" id="IPR050175">
    <property type="entry name" value="Complex_I_Subunit_2"/>
</dbReference>
<organism evidence="20">
    <name type="scientific">Aleurochiton aceris</name>
    <name type="common">Whitefly</name>
    <dbReference type="NCBI Taxonomy" id="266942"/>
    <lineage>
        <taxon>Eukaryota</taxon>
        <taxon>Metazoa</taxon>
        <taxon>Ecdysozoa</taxon>
        <taxon>Arthropoda</taxon>
        <taxon>Hexapoda</taxon>
        <taxon>Insecta</taxon>
        <taxon>Pterygota</taxon>
        <taxon>Neoptera</taxon>
        <taxon>Paraneoptera</taxon>
        <taxon>Hemiptera</taxon>
        <taxon>Sternorrhyncha</taxon>
        <taxon>Aleyrodoidea</taxon>
        <taxon>Aleyrodidae</taxon>
        <taxon>Aleyrodinae</taxon>
        <taxon>Aleurochiton</taxon>
    </lineage>
</organism>
<evidence type="ECO:0000259" key="19">
    <source>
        <dbReference type="Pfam" id="PF00361"/>
    </source>
</evidence>
<gene>
    <name evidence="20" type="primary">ND2</name>
</gene>
<dbReference type="InterPro" id="IPR001750">
    <property type="entry name" value="ND/Mrp_TM"/>
</dbReference>
<feature type="transmembrane region" description="Helical" evidence="18">
    <location>
        <begin position="58"/>
        <end position="81"/>
    </location>
</feature>
<feature type="domain" description="NADH:quinone oxidoreductase/Mrp antiporter transmembrane" evidence="19">
    <location>
        <begin position="23"/>
        <end position="274"/>
    </location>
</feature>
<feature type="transmembrane region" description="Helical" evidence="18">
    <location>
        <begin position="227"/>
        <end position="252"/>
    </location>
</feature>
<evidence type="ECO:0000256" key="5">
    <source>
        <dbReference type="ARBA" id="ARBA00021008"/>
    </source>
</evidence>
<evidence type="ECO:0000256" key="6">
    <source>
        <dbReference type="ARBA" id="ARBA00022448"/>
    </source>
</evidence>
<evidence type="ECO:0000256" key="1">
    <source>
        <dbReference type="ARBA" id="ARBA00003257"/>
    </source>
</evidence>
<keyword evidence="7 18" id="KW-0679">Respiratory chain</keyword>
<evidence type="ECO:0000256" key="3">
    <source>
        <dbReference type="ARBA" id="ARBA00007012"/>
    </source>
</evidence>
<dbReference type="GO" id="GO:0008137">
    <property type="term" value="F:NADH dehydrogenase (ubiquinone) activity"/>
    <property type="evidence" value="ECO:0007669"/>
    <property type="project" value="UniProtKB-EC"/>
</dbReference>
<evidence type="ECO:0000256" key="9">
    <source>
        <dbReference type="ARBA" id="ARBA00022792"/>
    </source>
</evidence>
<keyword evidence="6" id="KW-0813">Transport</keyword>
<protein>
    <recommendedName>
        <fullName evidence="5 18">NADH-ubiquinone oxidoreductase chain 2</fullName>
        <ecNumber evidence="4 18">7.1.1.2</ecNumber>
    </recommendedName>
</protein>
<dbReference type="AlphaFoldDB" id="Q697G7"/>
<comment type="function">
    <text evidence="1">Core subunit of the mitochondrial membrane respiratory chain NADH dehydrogenase (Complex I) that is believed to belong to the minimal assembly required for catalysis. Complex I functions in the transfer of electrons from NADH to the respiratory chain. The immediate electron acceptor for the enzyme is believed to be ubiquinone.</text>
</comment>
<feature type="transmembrane region" description="Helical" evidence="18">
    <location>
        <begin position="174"/>
        <end position="191"/>
    </location>
</feature>
<dbReference type="PANTHER" id="PTHR46552">
    <property type="entry name" value="NADH-UBIQUINONE OXIDOREDUCTASE CHAIN 2"/>
    <property type="match status" value="1"/>
</dbReference>
<proteinExistence type="inferred from homology"/>
<comment type="function">
    <text evidence="18">Core subunit of the mitochondrial membrane respiratory chain NADH dehydrogenase (Complex I) which catalyzes electron transfer from NADH through the respiratory chain, using ubiquinone as an electron acceptor. Essential for the catalytic activity and assembly of complex I.</text>
</comment>
<comment type="catalytic activity">
    <reaction evidence="17 18">
        <text>a ubiquinone + NADH + 5 H(+)(in) = a ubiquinol + NAD(+) + 4 H(+)(out)</text>
        <dbReference type="Rhea" id="RHEA:29091"/>
        <dbReference type="Rhea" id="RHEA-COMP:9565"/>
        <dbReference type="Rhea" id="RHEA-COMP:9566"/>
        <dbReference type="ChEBI" id="CHEBI:15378"/>
        <dbReference type="ChEBI" id="CHEBI:16389"/>
        <dbReference type="ChEBI" id="CHEBI:17976"/>
        <dbReference type="ChEBI" id="CHEBI:57540"/>
        <dbReference type="ChEBI" id="CHEBI:57945"/>
        <dbReference type="EC" id="7.1.1.2"/>
    </reaction>
</comment>
<feature type="transmembrane region" description="Helical" evidence="18">
    <location>
        <begin position="87"/>
        <end position="109"/>
    </location>
</feature>
<evidence type="ECO:0000313" key="20">
    <source>
        <dbReference type="EMBL" id="AAS77046.1"/>
    </source>
</evidence>
<dbReference type="EMBL" id="AY572538">
    <property type="protein sequence ID" value="AAS77046.1"/>
    <property type="molecule type" value="Genomic_DNA"/>
</dbReference>
<evidence type="ECO:0000256" key="14">
    <source>
        <dbReference type="ARBA" id="ARBA00023075"/>
    </source>
</evidence>
<keyword evidence="15 18" id="KW-0496">Mitochondrion</keyword>
<evidence type="ECO:0000256" key="4">
    <source>
        <dbReference type="ARBA" id="ARBA00012944"/>
    </source>
</evidence>
<accession>Q697G7</accession>
<evidence type="ECO:0000256" key="8">
    <source>
        <dbReference type="ARBA" id="ARBA00022692"/>
    </source>
</evidence>
<keyword evidence="14 18" id="KW-0830">Ubiquinone</keyword>
<keyword evidence="11 18" id="KW-0249">Electron transport</keyword>
<evidence type="ECO:0000256" key="10">
    <source>
        <dbReference type="ARBA" id="ARBA00022967"/>
    </source>
</evidence>
<evidence type="ECO:0000256" key="11">
    <source>
        <dbReference type="ARBA" id="ARBA00022982"/>
    </source>
</evidence>
<keyword evidence="16 18" id="KW-0472">Membrane</keyword>
<evidence type="ECO:0000256" key="17">
    <source>
        <dbReference type="ARBA" id="ARBA00049551"/>
    </source>
</evidence>
<evidence type="ECO:0000256" key="13">
    <source>
        <dbReference type="ARBA" id="ARBA00023027"/>
    </source>
</evidence>
<evidence type="ECO:0000256" key="15">
    <source>
        <dbReference type="ARBA" id="ARBA00023128"/>
    </source>
</evidence>
<keyword evidence="9 18" id="KW-0999">Mitochondrion inner membrane</keyword>
<feature type="transmembrane region" description="Helical" evidence="18">
    <location>
        <begin position="264"/>
        <end position="288"/>
    </location>
</feature>
<feature type="transmembrane region" description="Helical" evidence="18">
    <location>
        <begin position="140"/>
        <end position="162"/>
    </location>
</feature>
<feature type="transmembrane region" description="Helical" evidence="18">
    <location>
        <begin position="7"/>
        <end position="28"/>
    </location>
</feature>
<name>Q697G7_ALEAC</name>
<evidence type="ECO:0000256" key="2">
    <source>
        <dbReference type="ARBA" id="ARBA00004448"/>
    </source>
</evidence>
<feature type="transmembrane region" description="Helical" evidence="18">
    <location>
        <begin position="197"/>
        <end position="215"/>
    </location>
</feature>
<comment type="subcellular location">
    <subcellularLocation>
        <location evidence="2 18">Mitochondrion inner membrane</location>
        <topology evidence="2 18">Multi-pass membrane protein</topology>
    </subcellularLocation>
</comment>
<keyword evidence="12 18" id="KW-1133">Transmembrane helix</keyword>
<keyword evidence="13 18" id="KW-0520">NAD</keyword>
<evidence type="ECO:0000256" key="18">
    <source>
        <dbReference type="RuleBase" id="RU003403"/>
    </source>
</evidence>
<keyword evidence="10 18" id="KW-1278">Translocase</keyword>
<sequence length="324" mass="38722">MSNFKLWFSFMLFYLSLISLFCNNWLAVWMVMEVNVLFLMGILSLTCGYESSSTIMKYFIVQLIISLVFLTFILSLLFNIFMSVNLWIMIVLMAKLGLFPFHFWMIMILSKIDWTGFFMMSTFYKLPSLMYTHWTFELLTLSLVVISSSFVGSFLGLNNIFIQKLLGYSSLSHLSWLLLSLSLSVQMFSVYMVSYTIILLTLSLMFNYLNIYYINQFKFFSRSTFTLFMLVFVILSLMGFPPFMGFVVKWFVMKFLLYLNFNFMLFFMLLVSVMSVVFYLQLFYYMIMIYNINFKWHYPLFYNLTVFSCVFLNLLCYLFVYFCI</sequence>
<reference evidence="20" key="1">
    <citation type="journal article" date="2004" name="BMC Evol. Biol.">
        <title>Organization of the mitochondrial genomes of whiteflies, aphids, and psyllids (Hemiptera, Sternorrhyncha).</title>
        <authorList>
            <person name="Thao M.L."/>
            <person name="Baumann L."/>
            <person name="Baumann P."/>
        </authorList>
    </citation>
    <scope>NUCLEOTIDE SEQUENCE</scope>
</reference>
<dbReference type="Pfam" id="PF00361">
    <property type="entry name" value="Proton_antipo_M"/>
    <property type="match status" value="1"/>
</dbReference>